<evidence type="ECO:0000313" key="8">
    <source>
        <dbReference type="EMBL" id="OGZ87762.1"/>
    </source>
</evidence>
<dbReference type="InterPro" id="IPR050130">
    <property type="entry name" value="ClpA_ClpB"/>
</dbReference>
<evidence type="ECO:0000256" key="1">
    <source>
        <dbReference type="ARBA" id="ARBA00022737"/>
    </source>
</evidence>
<keyword evidence="1" id="KW-0677">Repeat</keyword>
<dbReference type="SUPFAM" id="SSF81923">
    <property type="entry name" value="Double Clp-N motif"/>
    <property type="match status" value="1"/>
</dbReference>
<proteinExistence type="predicted"/>
<evidence type="ECO:0000256" key="5">
    <source>
        <dbReference type="SAM" id="Phobius"/>
    </source>
</evidence>
<dbReference type="SUPFAM" id="SSF52540">
    <property type="entry name" value="P-loop containing nucleoside triphosphate hydrolases"/>
    <property type="match status" value="2"/>
</dbReference>
<dbReference type="InterPro" id="IPR036628">
    <property type="entry name" value="Clp_N_dom_sf"/>
</dbReference>
<keyword evidence="5" id="KW-1133">Transmembrane helix</keyword>
<keyword evidence="4" id="KW-0143">Chaperone</keyword>
<dbReference type="Pfam" id="PF10431">
    <property type="entry name" value="ClpB_D2-small"/>
    <property type="match status" value="1"/>
</dbReference>
<evidence type="ECO:0000259" key="7">
    <source>
        <dbReference type="SMART" id="SM01086"/>
    </source>
</evidence>
<evidence type="ECO:0008006" key="10">
    <source>
        <dbReference type="Google" id="ProtNLM"/>
    </source>
</evidence>
<dbReference type="Pfam" id="PF07724">
    <property type="entry name" value="AAA_2"/>
    <property type="match status" value="1"/>
</dbReference>
<feature type="transmembrane region" description="Helical" evidence="5">
    <location>
        <begin position="27"/>
        <end position="47"/>
    </location>
</feature>
<keyword evidence="5" id="KW-0812">Transmembrane</keyword>
<dbReference type="GO" id="GO:0016887">
    <property type="term" value="F:ATP hydrolysis activity"/>
    <property type="evidence" value="ECO:0007669"/>
    <property type="project" value="InterPro"/>
</dbReference>
<dbReference type="CDD" id="cd19499">
    <property type="entry name" value="RecA-like_ClpB_Hsp104-like"/>
    <property type="match status" value="1"/>
</dbReference>
<dbReference type="Pfam" id="PF00004">
    <property type="entry name" value="AAA"/>
    <property type="match status" value="1"/>
</dbReference>
<evidence type="ECO:0000313" key="9">
    <source>
        <dbReference type="Proteomes" id="UP000178935"/>
    </source>
</evidence>
<dbReference type="InterPro" id="IPR003593">
    <property type="entry name" value="AAA+_ATPase"/>
</dbReference>
<name>A0A1G2JL17_9BACT</name>
<feature type="domain" description="Clp ATPase C-terminal" evidence="7">
    <location>
        <begin position="758"/>
        <end position="843"/>
    </location>
</feature>
<gene>
    <name evidence="8" type="ORF">A2561_03665</name>
</gene>
<keyword evidence="5" id="KW-0472">Membrane</keyword>
<evidence type="ECO:0000256" key="2">
    <source>
        <dbReference type="ARBA" id="ARBA00022741"/>
    </source>
</evidence>
<dbReference type="Gene3D" id="1.10.1780.10">
    <property type="entry name" value="Clp, N-terminal domain"/>
    <property type="match status" value="1"/>
</dbReference>
<keyword evidence="3" id="KW-0067">ATP-binding</keyword>
<reference evidence="8 9" key="1">
    <citation type="journal article" date="2016" name="Nat. Commun.">
        <title>Thousands of microbial genomes shed light on interconnected biogeochemical processes in an aquifer system.</title>
        <authorList>
            <person name="Anantharaman K."/>
            <person name="Brown C.T."/>
            <person name="Hug L.A."/>
            <person name="Sharon I."/>
            <person name="Castelle C.J."/>
            <person name="Probst A.J."/>
            <person name="Thomas B.C."/>
            <person name="Singh A."/>
            <person name="Wilkins M.J."/>
            <person name="Karaoz U."/>
            <person name="Brodie E.L."/>
            <person name="Williams K.H."/>
            <person name="Hubbard S.S."/>
            <person name="Banfield J.F."/>
        </authorList>
    </citation>
    <scope>NUCLEOTIDE SEQUENCE [LARGE SCALE GENOMIC DNA]</scope>
</reference>
<dbReference type="InterPro" id="IPR027417">
    <property type="entry name" value="P-loop_NTPase"/>
</dbReference>
<accession>A0A1G2JL17</accession>
<dbReference type="GO" id="GO:0034605">
    <property type="term" value="P:cellular response to heat"/>
    <property type="evidence" value="ECO:0007669"/>
    <property type="project" value="TreeGrafter"/>
</dbReference>
<dbReference type="SMART" id="SM00382">
    <property type="entry name" value="AAA"/>
    <property type="match status" value="2"/>
</dbReference>
<organism evidence="8 9">
    <name type="scientific">Candidatus Staskawiczbacteria bacterium RIFOXYD1_FULL_32_13</name>
    <dbReference type="NCBI Taxonomy" id="1802234"/>
    <lineage>
        <taxon>Bacteria</taxon>
        <taxon>Candidatus Staskawicziibacteriota</taxon>
    </lineage>
</organism>
<evidence type="ECO:0000256" key="4">
    <source>
        <dbReference type="ARBA" id="ARBA00023186"/>
    </source>
</evidence>
<dbReference type="PANTHER" id="PTHR11638:SF18">
    <property type="entry name" value="HEAT SHOCK PROTEIN 104"/>
    <property type="match status" value="1"/>
</dbReference>
<feature type="transmembrane region" description="Helical" evidence="5">
    <location>
        <begin position="59"/>
        <end position="77"/>
    </location>
</feature>
<dbReference type="PANTHER" id="PTHR11638">
    <property type="entry name" value="ATP-DEPENDENT CLP PROTEASE"/>
    <property type="match status" value="1"/>
</dbReference>
<dbReference type="Gene3D" id="3.40.50.300">
    <property type="entry name" value="P-loop containing nucleotide triphosphate hydrolases"/>
    <property type="match status" value="2"/>
</dbReference>
<dbReference type="AlphaFoldDB" id="A0A1G2JL17"/>
<dbReference type="InterPro" id="IPR019489">
    <property type="entry name" value="Clp_ATPase_C"/>
</dbReference>
<comment type="caution">
    <text evidence="8">The sequence shown here is derived from an EMBL/GenBank/DDBJ whole genome shotgun (WGS) entry which is preliminary data.</text>
</comment>
<evidence type="ECO:0000256" key="3">
    <source>
        <dbReference type="ARBA" id="ARBA00022840"/>
    </source>
</evidence>
<dbReference type="Proteomes" id="UP000178935">
    <property type="component" value="Unassembled WGS sequence"/>
</dbReference>
<dbReference type="InterPro" id="IPR041546">
    <property type="entry name" value="ClpA/ClpB_AAA_lid"/>
</dbReference>
<dbReference type="Gene3D" id="1.10.8.60">
    <property type="match status" value="2"/>
</dbReference>
<sequence>MKFDLKNSEIFSLVKIQKIFKLEYLNFLKNLFLCLFIISVFVFSISYYEILTLSTTLKAPVIFLALFLLFFEFSLFIKLKKINSKLLVNLKDAILNPDEYNLAEFLNIESAKFIQNAIRFCNNKKIFQINSTALLYSAVKYSKEINILCFRLGIDTNKLLINVKNFLEKSLTDGSSIEAFSEDFKSVILSAGKIAVERNHLRITEKEILIALAQNDKFFQKVLIDYDLKEKDVENLSLWLDSVEERVRSQKIFWSSDNLSRAGSNGQDWAFGYTITLDQYSVDWRDTVSKWLYKEVVGHKKEIEETEMILARSNLSNVLIIGDPGTGRKSIIEAVAQKCFLSQSLPELNNKRVVELDMIALLSSIQDSEKLETILDKIFQEAFSAGNVILVIDELQNYVGQKIAKAGAFDISGILTKYLAIPTFQFVGITSFAGLHQNIEQNPSFLEYFRKIEVSEITEIETIKILQNLALELEAKYKILVIYPAIREIVNLTGRYFPSTPFPKKAIDVLDEAVVYAQTLKEKVVMPHHIAKIISDKTQIPVGKMEFKEKEVLLNLENLIHQRIVNQEEAVSEISIAMRRARAGIASKKRPMGTFLFMGPTGVGKTETAKALAQIYFGGEDKTIRIDMSEFQSLSDIPRLIGAISPVEMQGLLTTPVRESPFSLVLLDEIEKAHFNILNLFLQVLDEGHITDGQGRKVMFTNTIIICTSNAGASDIFKSVEAGEKLDKEKILLGLFEKNIFRPEFVNRFDATVIFHPLTKDNLLKIAQITLVSLQKNLKEKEIDFIITESLKAKIVELSYKPEFGAREMRRVVQDKVENSIAEALISDKLAKGNKFEINPETFEIIVNPVE</sequence>
<dbReference type="Pfam" id="PF17871">
    <property type="entry name" value="AAA_lid_9"/>
    <property type="match status" value="1"/>
</dbReference>
<dbReference type="EMBL" id="MHPU01000039">
    <property type="protein sequence ID" value="OGZ87762.1"/>
    <property type="molecule type" value="Genomic_DNA"/>
</dbReference>
<protein>
    <recommendedName>
        <fullName evidence="10">Clp R domain-containing protein</fullName>
    </recommendedName>
</protein>
<feature type="domain" description="AAA+ ATPase" evidence="6">
    <location>
        <begin position="591"/>
        <end position="736"/>
    </location>
</feature>
<dbReference type="GO" id="GO:0005737">
    <property type="term" value="C:cytoplasm"/>
    <property type="evidence" value="ECO:0007669"/>
    <property type="project" value="TreeGrafter"/>
</dbReference>
<dbReference type="PRINTS" id="PR00300">
    <property type="entry name" value="CLPPROTEASEA"/>
</dbReference>
<keyword evidence="2" id="KW-0547">Nucleotide-binding</keyword>
<dbReference type="GO" id="GO:0005524">
    <property type="term" value="F:ATP binding"/>
    <property type="evidence" value="ECO:0007669"/>
    <property type="project" value="UniProtKB-KW"/>
</dbReference>
<dbReference type="InterPro" id="IPR003959">
    <property type="entry name" value="ATPase_AAA_core"/>
</dbReference>
<feature type="domain" description="AAA+ ATPase" evidence="6">
    <location>
        <begin position="314"/>
        <end position="458"/>
    </location>
</feature>
<dbReference type="SMART" id="SM01086">
    <property type="entry name" value="ClpB_D2-small"/>
    <property type="match status" value="1"/>
</dbReference>
<evidence type="ECO:0000259" key="6">
    <source>
        <dbReference type="SMART" id="SM00382"/>
    </source>
</evidence>
<dbReference type="CDD" id="cd00009">
    <property type="entry name" value="AAA"/>
    <property type="match status" value="1"/>
</dbReference>
<dbReference type="InterPro" id="IPR001270">
    <property type="entry name" value="ClpA/B"/>
</dbReference>